<dbReference type="SUPFAM" id="SSF50022">
    <property type="entry name" value="ISP domain"/>
    <property type="match status" value="1"/>
</dbReference>
<evidence type="ECO:0000256" key="2">
    <source>
        <dbReference type="ARBA" id="ARBA00022692"/>
    </source>
</evidence>
<dbReference type="GO" id="GO:0016020">
    <property type="term" value="C:membrane"/>
    <property type="evidence" value="ECO:0007669"/>
    <property type="project" value="UniProtKB-SubCell"/>
</dbReference>
<feature type="compositionally biased region" description="Basic and acidic residues" evidence="10">
    <location>
        <begin position="436"/>
        <end position="446"/>
    </location>
</feature>
<keyword evidence="9" id="KW-0472">Membrane</keyword>
<feature type="region of interest" description="Disordered" evidence="10">
    <location>
        <begin position="23"/>
        <end position="55"/>
    </location>
</feature>
<name>A0A9W6F0N4_9CHLO</name>
<feature type="compositionally biased region" description="Low complexity" evidence="10">
    <location>
        <begin position="447"/>
        <end position="472"/>
    </location>
</feature>
<dbReference type="GO" id="GO:0051537">
    <property type="term" value="F:2 iron, 2 sulfur cluster binding"/>
    <property type="evidence" value="ECO:0007669"/>
    <property type="project" value="UniProtKB-KW"/>
</dbReference>
<comment type="caution">
    <text evidence="12">The sequence shown here is derived from an EMBL/GenBank/DDBJ whole genome shotgun (WGS) entry which is preliminary data.</text>
</comment>
<evidence type="ECO:0000259" key="11">
    <source>
        <dbReference type="PROSITE" id="PS51296"/>
    </source>
</evidence>
<keyword evidence="13" id="KW-1185">Reference proteome</keyword>
<accession>A0A9W6F0N4</accession>
<evidence type="ECO:0000313" key="13">
    <source>
        <dbReference type="Proteomes" id="UP001165080"/>
    </source>
</evidence>
<dbReference type="GO" id="GO:0046872">
    <property type="term" value="F:metal ion binding"/>
    <property type="evidence" value="ECO:0007669"/>
    <property type="project" value="UniProtKB-KW"/>
</dbReference>
<dbReference type="InterPro" id="IPR017941">
    <property type="entry name" value="Rieske_2Fe-2S"/>
</dbReference>
<sequence length="544" mass="57598">MATTKPTTTATALKMSSARRVVAPRVVRASPQPGRRIAVTAAAAPSRPTGPAASNSAAGAAAAATAGAAVGAASSQASGSTPGSKASGSRFEEGQFVWTRHWWPLMPVSYLRTDRPNPITLLGIPLVIWRDGVGEWRVFLDRCPHRLVPLSEGRIEADGSLSCAYHGWRFDGSGAARSIPQSTDAAAEATACRNRRSCATAFPVRIEAGMLCVWPDESPAAATTAAATAVLLSEDVRSRAQRSDTASVRWYMRDLPYSYELLVENVTDPAHVPYTHHGFTPLMKRSSGGRMTMNQIDPTSAFPAAAATASAAAAMLPSHWVRPSGPDYEFDYLGTSGGQASISLTMPHHVIYSYNNGKSKGYQELILAPIEPGRSRIFLPLADKLPLPPILGAVIDPPLLLLGHLMSNQLFDGDSVFLHTLDWPLWQIEAEAAARQNEKGERKSERNGAPAAAATDGANHPTAATAAASSNNGGSSGFWTRLYYMPIQSDRSVMAGRKWLDEQAGGGPFRARQRLLLQGATAAAEAMPVTPGAVSGRVHGCVGA</sequence>
<evidence type="ECO:0000313" key="12">
    <source>
        <dbReference type="EMBL" id="GLC51286.1"/>
    </source>
</evidence>
<keyword evidence="4" id="KW-0479">Metal-binding</keyword>
<evidence type="ECO:0000256" key="9">
    <source>
        <dbReference type="ARBA" id="ARBA00023136"/>
    </source>
</evidence>
<dbReference type="Pfam" id="PF00355">
    <property type="entry name" value="Rieske"/>
    <property type="match status" value="1"/>
</dbReference>
<evidence type="ECO:0000256" key="5">
    <source>
        <dbReference type="ARBA" id="ARBA00022989"/>
    </source>
</evidence>
<organism evidence="12 13">
    <name type="scientific">Pleodorina starrii</name>
    <dbReference type="NCBI Taxonomy" id="330485"/>
    <lineage>
        <taxon>Eukaryota</taxon>
        <taxon>Viridiplantae</taxon>
        <taxon>Chlorophyta</taxon>
        <taxon>core chlorophytes</taxon>
        <taxon>Chlorophyceae</taxon>
        <taxon>CS clade</taxon>
        <taxon>Chlamydomonadales</taxon>
        <taxon>Volvocaceae</taxon>
        <taxon>Pleodorina</taxon>
    </lineage>
</organism>
<keyword evidence="7" id="KW-0408">Iron</keyword>
<dbReference type="AlphaFoldDB" id="A0A9W6F0N4"/>
<protein>
    <recommendedName>
        <fullName evidence="11">Rieske domain-containing protein</fullName>
    </recommendedName>
</protein>
<dbReference type="EMBL" id="BRXU01000004">
    <property type="protein sequence ID" value="GLC51286.1"/>
    <property type="molecule type" value="Genomic_DNA"/>
</dbReference>
<dbReference type="Proteomes" id="UP001165080">
    <property type="component" value="Unassembled WGS sequence"/>
</dbReference>
<feature type="region of interest" description="Disordered" evidence="10">
    <location>
        <begin position="434"/>
        <end position="472"/>
    </location>
</feature>
<evidence type="ECO:0000256" key="1">
    <source>
        <dbReference type="ARBA" id="ARBA00004370"/>
    </source>
</evidence>
<evidence type="ECO:0000256" key="10">
    <source>
        <dbReference type="SAM" id="MobiDB-lite"/>
    </source>
</evidence>
<keyword evidence="5" id="KW-1133">Transmembrane helix</keyword>
<dbReference type="Gene3D" id="2.102.10.10">
    <property type="entry name" value="Rieske [2Fe-2S] iron-sulphur domain"/>
    <property type="match status" value="1"/>
</dbReference>
<keyword evidence="2" id="KW-0812">Transmembrane</keyword>
<feature type="domain" description="Rieske" evidence="11">
    <location>
        <begin position="103"/>
        <end position="213"/>
    </location>
</feature>
<evidence type="ECO:0000256" key="6">
    <source>
        <dbReference type="ARBA" id="ARBA00023002"/>
    </source>
</evidence>
<dbReference type="PANTHER" id="PTHR21266">
    <property type="entry name" value="IRON-SULFUR DOMAIN CONTAINING PROTEIN"/>
    <property type="match status" value="1"/>
</dbReference>
<dbReference type="PANTHER" id="PTHR21266:SF32">
    <property type="entry name" value="CHOLESTEROL 7-DESATURASE NVD"/>
    <property type="match status" value="1"/>
</dbReference>
<comment type="subcellular location">
    <subcellularLocation>
        <location evidence="1">Membrane</location>
    </subcellularLocation>
</comment>
<keyword evidence="8" id="KW-0411">Iron-sulfur</keyword>
<dbReference type="InterPro" id="IPR036922">
    <property type="entry name" value="Rieske_2Fe-2S_sf"/>
</dbReference>
<keyword evidence="3" id="KW-0001">2Fe-2S</keyword>
<reference evidence="12 13" key="1">
    <citation type="journal article" date="2023" name="Commun. Biol.">
        <title>Reorganization of the ancestral sex-determining regions during the evolution of trioecy in Pleodorina starrii.</title>
        <authorList>
            <person name="Takahashi K."/>
            <person name="Suzuki S."/>
            <person name="Kawai-Toyooka H."/>
            <person name="Yamamoto K."/>
            <person name="Hamaji T."/>
            <person name="Ootsuki R."/>
            <person name="Yamaguchi H."/>
            <person name="Kawachi M."/>
            <person name="Higashiyama T."/>
            <person name="Nozaki H."/>
        </authorList>
    </citation>
    <scope>NUCLEOTIDE SEQUENCE [LARGE SCALE GENOMIC DNA]</scope>
    <source>
        <strain evidence="12 13">NIES-4479</strain>
    </source>
</reference>
<dbReference type="PROSITE" id="PS51296">
    <property type="entry name" value="RIESKE"/>
    <property type="match status" value="1"/>
</dbReference>
<dbReference type="GO" id="GO:0005737">
    <property type="term" value="C:cytoplasm"/>
    <property type="evidence" value="ECO:0007669"/>
    <property type="project" value="TreeGrafter"/>
</dbReference>
<dbReference type="InterPro" id="IPR050584">
    <property type="entry name" value="Cholesterol_7-desaturase"/>
</dbReference>
<gene>
    <name evidence="12" type="primary">PLESTBF000240</name>
    <name evidence="12" type="ORF">PLESTB_000486100</name>
</gene>
<proteinExistence type="predicted"/>
<evidence type="ECO:0000256" key="7">
    <source>
        <dbReference type="ARBA" id="ARBA00023004"/>
    </source>
</evidence>
<keyword evidence="6" id="KW-0560">Oxidoreductase</keyword>
<evidence type="ECO:0000256" key="8">
    <source>
        <dbReference type="ARBA" id="ARBA00023014"/>
    </source>
</evidence>
<evidence type="ECO:0000256" key="3">
    <source>
        <dbReference type="ARBA" id="ARBA00022714"/>
    </source>
</evidence>
<dbReference type="GO" id="GO:0016491">
    <property type="term" value="F:oxidoreductase activity"/>
    <property type="evidence" value="ECO:0007669"/>
    <property type="project" value="UniProtKB-KW"/>
</dbReference>
<dbReference type="SUPFAM" id="SSF55961">
    <property type="entry name" value="Bet v1-like"/>
    <property type="match status" value="1"/>
</dbReference>
<evidence type="ECO:0000256" key="4">
    <source>
        <dbReference type="ARBA" id="ARBA00022723"/>
    </source>
</evidence>